<evidence type="ECO:0000259" key="1">
    <source>
        <dbReference type="Pfam" id="PF13087"/>
    </source>
</evidence>
<protein>
    <submittedName>
        <fullName evidence="2">DNA2/NAM7 family helicase</fullName>
    </submittedName>
</protein>
<dbReference type="Proteomes" id="UP001519887">
    <property type="component" value="Unassembled WGS sequence"/>
</dbReference>
<evidence type="ECO:0000313" key="2">
    <source>
        <dbReference type="EMBL" id="MBW7459952.1"/>
    </source>
</evidence>
<reference evidence="2 3" key="1">
    <citation type="submission" date="2021-07" db="EMBL/GenBank/DDBJ databases">
        <title>Paenibacillus radiodurans sp. nov., isolated from the southeastern edge of Tengger Desert.</title>
        <authorList>
            <person name="Zhang G."/>
        </authorList>
    </citation>
    <scope>NUCLEOTIDE SEQUENCE [LARGE SCALE GENOMIC DNA]</scope>
    <source>
        <strain evidence="2 3">CCM 7311</strain>
    </source>
</reference>
<organism evidence="2 3">
    <name type="scientific">Paenibacillus sepulcri</name>
    <dbReference type="NCBI Taxonomy" id="359917"/>
    <lineage>
        <taxon>Bacteria</taxon>
        <taxon>Bacillati</taxon>
        <taxon>Bacillota</taxon>
        <taxon>Bacilli</taxon>
        <taxon>Bacillales</taxon>
        <taxon>Paenibacillaceae</taxon>
        <taxon>Paenibacillus</taxon>
    </lineage>
</organism>
<dbReference type="Pfam" id="PF13087">
    <property type="entry name" value="AAA_12"/>
    <property type="match status" value="1"/>
</dbReference>
<keyword evidence="2" id="KW-0378">Hydrolase</keyword>
<feature type="non-terminal residue" evidence="2">
    <location>
        <position position="1"/>
    </location>
</feature>
<dbReference type="InterPro" id="IPR045055">
    <property type="entry name" value="DNA2/NAM7-like"/>
</dbReference>
<dbReference type="EMBL" id="JAHZIK010001930">
    <property type="protein sequence ID" value="MBW7459952.1"/>
    <property type="molecule type" value="Genomic_DNA"/>
</dbReference>
<name>A0ABS7CGA5_9BACL</name>
<accession>A0ABS7CGA5</accession>
<dbReference type="SUPFAM" id="SSF52540">
    <property type="entry name" value="P-loop containing nucleoside triphosphate hydrolases"/>
    <property type="match status" value="1"/>
</dbReference>
<dbReference type="InterPro" id="IPR041679">
    <property type="entry name" value="DNA2/NAM7-like_C"/>
</dbReference>
<keyword evidence="2" id="KW-0347">Helicase</keyword>
<keyword evidence="2" id="KW-0067">ATP-binding</keyword>
<evidence type="ECO:0000313" key="3">
    <source>
        <dbReference type="Proteomes" id="UP001519887"/>
    </source>
</evidence>
<dbReference type="InterPro" id="IPR047187">
    <property type="entry name" value="SF1_C_Upf1"/>
</dbReference>
<dbReference type="GO" id="GO:0004386">
    <property type="term" value="F:helicase activity"/>
    <property type="evidence" value="ECO:0007669"/>
    <property type="project" value="UniProtKB-KW"/>
</dbReference>
<comment type="caution">
    <text evidence="2">The sequence shown here is derived from an EMBL/GenBank/DDBJ whole genome shotgun (WGS) entry which is preliminary data.</text>
</comment>
<gene>
    <name evidence="2" type="ORF">K0U00_38420</name>
</gene>
<feature type="domain" description="DNA2/NAM7 helicase-like C-terminal" evidence="1">
    <location>
        <begin position="155"/>
        <end position="344"/>
    </location>
</feature>
<dbReference type="PANTHER" id="PTHR10887:SF530">
    <property type="entry name" value="SUPERFAMILY I DNA HELICASES"/>
    <property type="match status" value="1"/>
</dbReference>
<dbReference type="InterPro" id="IPR027417">
    <property type="entry name" value="P-loop_NTPase"/>
</dbReference>
<keyword evidence="3" id="KW-1185">Reference proteome</keyword>
<feature type="non-terminal residue" evidence="2">
    <location>
        <position position="383"/>
    </location>
</feature>
<dbReference type="CDD" id="cd18808">
    <property type="entry name" value="SF1_C_Upf1"/>
    <property type="match status" value="1"/>
</dbReference>
<keyword evidence="2" id="KW-0547">Nucleotide-binding</keyword>
<dbReference type="Gene3D" id="3.40.50.300">
    <property type="entry name" value="P-loop containing nucleotide triphosphate hydrolases"/>
    <property type="match status" value="2"/>
</dbReference>
<proteinExistence type="predicted"/>
<sequence>VKFRELDRKLVELNRFKLADEHWSKLPRHEAGGQLGVLRREFEKKTRHLPIRQLMVKAGHAIQAIKPVFMMGPLSIAAYIQPGSLEFDLAIFDEASQVKPVDAFGAIIRAKQVIVVGDSKQMPPSNFFDSLAKEEEGDEDSFIADIESILGLFVGQNAPQRMLKWHYRSRHESLITVSNHEFYDNKLVVFPSPDASKSHSGLIYNYLSDTHYDRGRTRTNRMEAKAIAAAVLQHARFHPELTLGVAAFSMAQMQAVLDEIEIMRRSNPICESFFSAHPHEPFFVKNLENVQGDERDVILISIGYGRTSEGYLAMDFGALNREGGERRLNVLITRARLRCEVFTNLKSDDIDLNRTGARGVKALKTFLKYAELGILDVPMETGA</sequence>
<dbReference type="PANTHER" id="PTHR10887">
    <property type="entry name" value="DNA2/NAM7 HELICASE FAMILY"/>
    <property type="match status" value="1"/>
</dbReference>